<protein>
    <submittedName>
        <fullName evidence="1">OmpH family outer membrane protein</fullName>
    </submittedName>
</protein>
<evidence type="ECO:0000313" key="2">
    <source>
        <dbReference type="Proteomes" id="UP000318509"/>
    </source>
</evidence>
<dbReference type="EMBL" id="VBAK01000107">
    <property type="protein sequence ID" value="TMI90779.1"/>
    <property type="molecule type" value="Genomic_DNA"/>
</dbReference>
<dbReference type="GO" id="GO:0051082">
    <property type="term" value="F:unfolded protein binding"/>
    <property type="evidence" value="ECO:0007669"/>
    <property type="project" value="InterPro"/>
</dbReference>
<name>A0A537K4S9_9BACT</name>
<gene>
    <name evidence="1" type="ORF">E6H00_06045</name>
</gene>
<sequence>MTKLLVGLLAFGVAFMPGQCTGPAVGVVDTQRVLNESVKALQYQKQLDDREKQMVADLAAIAPQIGKPELNARRARYLTELGQMKRDFEAQLTQQLNQAAGEIAREDHLRIVLVKAPTWAGGRDITQQVIDRLK</sequence>
<dbReference type="SMART" id="SM00935">
    <property type="entry name" value="OmpH"/>
    <property type="match status" value="1"/>
</dbReference>
<organism evidence="1 2">
    <name type="scientific">Candidatus Segetimicrobium genomatis</name>
    <dbReference type="NCBI Taxonomy" id="2569760"/>
    <lineage>
        <taxon>Bacteria</taxon>
        <taxon>Bacillati</taxon>
        <taxon>Candidatus Sysuimicrobiota</taxon>
        <taxon>Candidatus Sysuimicrobiia</taxon>
        <taxon>Candidatus Sysuimicrobiales</taxon>
        <taxon>Candidatus Segetimicrobiaceae</taxon>
        <taxon>Candidatus Segetimicrobium</taxon>
    </lineage>
</organism>
<dbReference type="SUPFAM" id="SSF111384">
    <property type="entry name" value="OmpH-like"/>
    <property type="match status" value="1"/>
</dbReference>
<dbReference type="Gene3D" id="3.30.910.20">
    <property type="entry name" value="Skp domain"/>
    <property type="match status" value="1"/>
</dbReference>
<dbReference type="InterPro" id="IPR005632">
    <property type="entry name" value="Chaperone_Skp"/>
</dbReference>
<comment type="caution">
    <text evidence="1">The sequence shown here is derived from an EMBL/GenBank/DDBJ whole genome shotgun (WGS) entry which is preliminary data.</text>
</comment>
<accession>A0A537K4S9</accession>
<dbReference type="Proteomes" id="UP000318509">
    <property type="component" value="Unassembled WGS sequence"/>
</dbReference>
<reference evidence="1 2" key="1">
    <citation type="journal article" date="2019" name="Nat. Microbiol.">
        <title>Mediterranean grassland soil C-N compound turnover is dependent on rainfall and depth, and is mediated by genomically divergent microorganisms.</title>
        <authorList>
            <person name="Diamond S."/>
            <person name="Andeer P.F."/>
            <person name="Li Z."/>
            <person name="Crits-Christoph A."/>
            <person name="Burstein D."/>
            <person name="Anantharaman K."/>
            <person name="Lane K.R."/>
            <person name="Thomas B.C."/>
            <person name="Pan C."/>
            <person name="Northen T.R."/>
            <person name="Banfield J.F."/>
        </authorList>
    </citation>
    <scope>NUCLEOTIDE SEQUENCE [LARGE SCALE GENOMIC DNA]</scope>
    <source>
        <strain evidence="1">NP_3</strain>
    </source>
</reference>
<dbReference type="AlphaFoldDB" id="A0A537K4S9"/>
<evidence type="ECO:0000313" key="1">
    <source>
        <dbReference type="EMBL" id="TMI90779.1"/>
    </source>
</evidence>
<proteinExistence type="predicted"/>
<dbReference type="InterPro" id="IPR024930">
    <property type="entry name" value="Skp_dom_sf"/>
</dbReference>